<gene>
    <name evidence="8" type="ORF">SAMN04489812_4384</name>
</gene>
<dbReference type="PANTHER" id="PTHR10815:SF14">
    <property type="entry name" value="BIFUNCTIONAL TRANSCRIPTIONAL ACTIVATOR_DNA REPAIR ENZYME ADA"/>
    <property type="match status" value="1"/>
</dbReference>
<dbReference type="Proteomes" id="UP000199103">
    <property type="component" value="Chromosome I"/>
</dbReference>
<protein>
    <submittedName>
        <fullName evidence="8">Methylated-DNA-[protein]-cysteine S-methyltransferase</fullName>
    </submittedName>
</protein>
<dbReference type="PANTHER" id="PTHR10815">
    <property type="entry name" value="METHYLATED-DNA--PROTEIN-CYSTEINE METHYLTRANSFERASE"/>
    <property type="match status" value="1"/>
</dbReference>
<dbReference type="InterPro" id="IPR036217">
    <property type="entry name" value="MethylDNA_cys_MeTrfase_DNAb"/>
</dbReference>
<dbReference type="OrthoDB" id="9802228at2"/>
<dbReference type="GO" id="GO:0032259">
    <property type="term" value="P:methylation"/>
    <property type="evidence" value="ECO:0007669"/>
    <property type="project" value="UniProtKB-KW"/>
</dbReference>
<evidence type="ECO:0000259" key="7">
    <source>
        <dbReference type="Pfam" id="PF01035"/>
    </source>
</evidence>
<accession>A0A1H1Y448</accession>
<organism evidence="8 9">
    <name type="scientific">Microlunatus soli</name>
    <dbReference type="NCBI Taxonomy" id="630515"/>
    <lineage>
        <taxon>Bacteria</taxon>
        <taxon>Bacillati</taxon>
        <taxon>Actinomycetota</taxon>
        <taxon>Actinomycetes</taxon>
        <taxon>Propionibacteriales</taxon>
        <taxon>Propionibacteriaceae</taxon>
        <taxon>Microlunatus</taxon>
    </lineage>
</organism>
<dbReference type="CDD" id="cd06445">
    <property type="entry name" value="ATase"/>
    <property type="match status" value="1"/>
</dbReference>
<dbReference type="InterPro" id="IPR014048">
    <property type="entry name" value="MethylDNA_cys_MeTrfase_DNA-bd"/>
</dbReference>
<proteinExistence type="predicted"/>
<dbReference type="RefSeq" id="WP_091527504.1">
    <property type="nucleotide sequence ID" value="NZ_LT629772.1"/>
</dbReference>
<evidence type="ECO:0000256" key="1">
    <source>
        <dbReference type="ARBA" id="ARBA00001286"/>
    </source>
</evidence>
<dbReference type="GO" id="GO:0006281">
    <property type="term" value="P:DNA repair"/>
    <property type="evidence" value="ECO:0007669"/>
    <property type="project" value="UniProtKB-KW"/>
</dbReference>
<dbReference type="SUPFAM" id="SSF46767">
    <property type="entry name" value="Methylated DNA-protein cysteine methyltransferase, C-terminal domain"/>
    <property type="match status" value="1"/>
</dbReference>
<evidence type="ECO:0000256" key="6">
    <source>
        <dbReference type="ARBA" id="ARBA00049348"/>
    </source>
</evidence>
<dbReference type="Pfam" id="PF01035">
    <property type="entry name" value="DNA_binding_1"/>
    <property type="match status" value="1"/>
</dbReference>
<evidence type="ECO:0000256" key="3">
    <source>
        <dbReference type="ARBA" id="ARBA00022679"/>
    </source>
</evidence>
<evidence type="ECO:0000313" key="9">
    <source>
        <dbReference type="Proteomes" id="UP000199103"/>
    </source>
</evidence>
<evidence type="ECO:0000313" key="8">
    <source>
        <dbReference type="EMBL" id="SDT16194.1"/>
    </source>
</evidence>
<dbReference type="Gene3D" id="1.10.10.10">
    <property type="entry name" value="Winged helix-like DNA-binding domain superfamily/Winged helix DNA-binding domain"/>
    <property type="match status" value="1"/>
</dbReference>
<dbReference type="EMBL" id="LT629772">
    <property type="protein sequence ID" value="SDT16194.1"/>
    <property type="molecule type" value="Genomic_DNA"/>
</dbReference>
<dbReference type="PROSITE" id="PS00374">
    <property type="entry name" value="MGMT"/>
    <property type="match status" value="1"/>
</dbReference>
<dbReference type="InterPro" id="IPR001497">
    <property type="entry name" value="MethylDNA_cys_MeTrfase_AS"/>
</dbReference>
<dbReference type="GO" id="GO:0003908">
    <property type="term" value="F:methylated-DNA-[protein]-cysteine S-methyltransferase activity"/>
    <property type="evidence" value="ECO:0007669"/>
    <property type="project" value="UniProtKB-EC"/>
</dbReference>
<dbReference type="AlphaFoldDB" id="A0A1H1Y448"/>
<evidence type="ECO:0000256" key="5">
    <source>
        <dbReference type="ARBA" id="ARBA00023204"/>
    </source>
</evidence>
<dbReference type="InterPro" id="IPR036388">
    <property type="entry name" value="WH-like_DNA-bd_sf"/>
</dbReference>
<keyword evidence="5" id="KW-0234">DNA repair</keyword>
<reference evidence="8 9" key="1">
    <citation type="submission" date="2016-10" db="EMBL/GenBank/DDBJ databases">
        <authorList>
            <person name="de Groot N.N."/>
        </authorList>
    </citation>
    <scope>NUCLEOTIDE SEQUENCE [LARGE SCALE GENOMIC DNA]</scope>
    <source>
        <strain evidence="8 9">DSM 21800</strain>
    </source>
</reference>
<comment type="catalytic activity">
    <reaction evidence="1">
        <text>a 4-O-methyl-thymidine in DNA + L-cysteinyl-[protein] = a thymidine in DNA + S-methyl-L-cysteinyl-[protein]</text>
        <dbReference type="Rhea" id="RHEA:53428"/>
        <dbReference type="Rhea" id="RHEA-COMP:10131"/>
        <dbReference type="Rhea" id="RHEA-COMP:10132"/>
        <dbReference type="Rhea" id="RHEA-COMP:13555"/>
        <dbReference type="Rhea" id="RHEA-COMP:13556"/>
        <dbReference type="ChEBI" id="CHEBI:29950"/>
        <dbReference type="ChEBI" id="CHEBI:82612"/>
        <dbReference type="ChEBI" id="CHEBI:137386"/>
        <dbReference type="ChEBI" id="CHEBI:137387"/>
        <dbReference type="EC" id="2.1.1.63"/>
    </reaction>
</comment>
<keyword evidence="3 8" id="KW-0808">Transferase</keyword>
<evidence type="ECO:0000256" key="2">
    <source>
        <dbReference type="ARBA" id="ARBA00022603"/>
    </source>
</evidence>
<dbReference type="NCBIfam" id="TIGR00589">
    <property type="entry name" value="ogt"/>
    <property type="match status" value="1"/>
</dbReference>
<keyword evidence="2 8" id="KW-0489">Methyltransferase</keyword>
<name>A0A1H1Y448_9ACTN</name>
<keyword evidence="9" id="KW-1185">Reference proteome</keyword>
<comment type="catalytic activity">
    <reaction evidence="6">
        <text>a 6-O-methyl-2'-deoxyguanosine in DNA + L-cysteinyl-[protein] = S-methyl-L-cysteinyl-[protein] + a 2'-deoxyguanosine in DNA</text>
        <dbReference type="Rhea" id="RHEA:24000"/>
        <dbReference type="Rhea" id="RHEA-COMP:10131"/>
        <dbReference type="Rhea" id="RHEA-COMP:10132"/>
        <dbReference type="Rhea" id="RHEA-COMP:11367"/>
        <dbReference type="Rhea" id="RHEA-COMP:11368"/>
        <dbReference type="ChEBI" id="CHEBI:29950"/>
        <dbReference type="ChEBI" id="CHEBI:82612"/>
        <dbReference type="ChEBI" id="CHEBI:85445"/>
        <dbReference type="ChEBI" id="CHEBI:85448"/>
        <dbReference type="EC" id="2.1.1.63"/>
    </reaction>
</comment>
<keyword evidence="4" id="KW-0227">DNA damage</keyword>
<evidence type="ECO:0000256" key="4">
    <source>
        <dbReference type="ARBA" id="ARBA00022763"/>
    </source>
</evidence>
<dbReference type="STRING" id="630515.SAMN04489812_4384"/>
<feature type="domain" description="Methylated-DNA-[protein]-cysteine S-methyltransferase DNA binding" evidence="7">
    <location>
        <begin position="93"/>
        <end position="171"/>
    </location>
</feature>
<sequence length="177" mass="19010">MINFGVTDSVGGRFGYLWATADVLSESVVVLGSGWTEDRNELLALLHPSLRGEPVDKINTGNSEIIDRAVRRYSDGELSAIDEIAVRQRSGSFIESAWDALRVIPPGSPATYTDLAARAGRPDAVRAAAAACAYNAAALFVPCHRVLRRDGGLGGFRYGLDVKRILRAHEGCPSGLR</sequence>